<sequence>MHLGGKKRKRCRFNNKDLGLSFPLLALDLRLPLNLVFFIVLVFFIILHRSGELHPKLVFSIPCLRSSIWSSSSPSRRSPIVTTSSVLSRRPILLLLCSFTCQLKNYSSLKHLFQSCRGSGLVDIIGLASTWSNNGGFIDLSESETLVLCIGIGLDGVYGMNLATFGVYGMETHEAPFCHVEVDAAMGTHRRLYVKDELGMEFTTTMENDEDENTEKTRLSGKQRSKANSGKERIKYLLLKQYRPSR</sequence>
<evidence type="ECO:0000256" key="2">
    <source>
        <dbReference type="SAM" id="Phobius"/>
    </source>
</evidence>
<keyword evidence="2" id="KW-1133">Transmembrane helix</keyword>
<feature type="transmembrane region" description="Helical" evidence="2">
    <location>
        <begin position="20"/>
        <end position="47"/>
    </location>
</feature>
<evidence type="ECO:0000313" key="4">
    <source>
        <dbReference type="Proteomes" id="UP001064489"/>
    </source>
</evidence>
<keyword evidence="2" id="KW-0812">Transmembrane</keyword>
<feature type="region of interest" description="Disordered" evidence="1">
    <location>
        <begin position="204"/>
        <end position="233"/>
    </location>
</feature>
<evidence type="ECO:0000313" key="3">
    <source>
        <dbReference type="EMBL" id="KAI9185832.1"/>
    </source>
</evidence>
<accession>A0AAD5J5E4</accession>
<protein>
    <submittedName>
        <fullName evidence="3">Uncharacterized protein</fullName>
    </submittedName>
</protein>
<evidence type="ECO:0000256" key="1">
    <source>
        <dbReference type="SAM" id="MobiDB-lite"/>
    </source>
</evidence>
<keyword evidence="2" id="KW-0472">Membrane</keyword>
<comment type="caution">
    <text evidence="3">The sequence shown here is derived from an EMBL/GenBank/DDBJ whole genome shotgun (WGS) entry which is preliminary data.</text>
</comment>
<dbReference type="AlphaFoldDB" id="A0AAD5J5E4"/>
<proteinExistence type="predicted"/>
<name>A0AAD5J5E4_ACENE</name>
<dbReference type="Proteomes" id="UP001064489">
    <property type="component" value="Chromosome 3"/>
</dbReference>
<reference evidence="3" key="1">
    <citation type="journal article" date="2022" name="Plant J.">
        <title>Strategies of tolerance reflected in two North American maple genomes.</title>
        <authorList>
            <person name="McEvoy S.L."/>
            <person name="Sezen U.U."/>
            <person name="Trouern-Trend A."/>
            <person name="McMahon S.M."/>
            <person name="Schaberg P.G."/>
            <person name="Yang J."/>
            <person name="Wegrzyn J.L."/>
            <person name="Swenson N.G."/>
        </authorList>
    </citation>
    <scope>NUCLEOTIDE SEQUENCE</scope>
    <source>
        <strain evidence="3">91603</strain>
    </source>
</reference>
<organism evidence="3 4">
    <name type="scientific">Acer negundo</name>
    <name type="common">Box elder</name>
    <dbReference type="NCBI Taxonomy" id="4023"/>
    <lineage>
        <taxon>Eukaryota</taxon>
        <taxon>Viridiplantae</taxon>
        <taxon>Streptophyta</taxon>
        <taxon>Embryophyta</taxon>
        <taxon>Tracheophyta</taxon>
        <taxon>Spermatophyta</taxon>
        <taxon>Magnoliopsida</taxon>
        <taxon>eudicotyledons</taxon>
        <taxon>Gunneridae</taxon>
        <taxon>Pentapetalae</taxon>
        <taxon>rosids</taxon>
        <taxon>malvids</taxon>
        <taxon>Sapindales</taxon>
        <taxon>Sapindaceae</taxon>
        <taxon>Hippocastanoideae</taxon>
        <taxon>Acereae</taxon>
        <taxon>Acer</taxon>
    </lineage>
</organism>
<keyword evidence="4" id="KW-1185">Reference proteome</keyword>
<reference evidence="3" key="2">
    <citation type="submission" date="2023-02" db="EMBL/GenBank/DDBJ databases">
        <authorList>
            <person name="Swenson N.G."/>
            <person name="Wegrzyn J.L."/>
            <person name="Mcevoy S.L."/>
        </authorList>
    </citation>
    <scope>NUCLEOTIDE SEQUENCE</scope>
    <source>
        <strain evidence="3">91603</strain>
        <tissue evidence="3">Leaf</tissue>
    </source>
</reference>
<dbReference type="EMBL" id="JAJSOW010000100">
    <property type="protein sequence ID" value="KAI9185832.1"/>
    <property type="molecule type" value="Genomic_DNA"/>
</dbReference>
<gene>
    <name evidence="3" type="ORF">LWI28_011143</name>
</gene>